<dbReference type="Proteomes" id="UP001303373">
    <property type="component" value="Chromosome 1"/>
</dbReference>
<evidence type="ECO:0000256" key="6">
    <source>
        <dbReference type="ARBA" id="ARBA00022679"/>
    </source>
</evidence>
<dbReference type="EMBL" id="CP138580">
    <property type="protein sequence ID" value="WPG98002.1"/>
    <property type="molecule type" value="Genomic_DNA"/>
</dbReference>
<evidence type="ECO:0000256" key="2">
    <source>
        <dbReference type="ARBA" id="ARBA00004922"/>
    </source>
</evidence>
<comment type="similarity">
    <text evidence="3">Belongs to the glycosyltransferase 31 family. Beta3-Gal-T subfamily.</text>
</comment>
<reference evidence="15 16" key="1">
    <citation type="submission" date="2023-11" db="EMBL/GenBank/DDBJ databases">
        <title>An acidophilic fungus is an integral part of prey digestion in a carnivorous sundew plant.</title>
        <authorList>
            <person name="Tsai I.J."/>
        </authorList>
    </citation>
    <scope>NUCLEOTIDE SEQUENCE [LARGE SCALE GENOMIC DNA]</scope>
    <source>
        <strain evidence="15">169a</strain>
    </source>
</reference>
<sequence length="481" mass="54435">MLFSRRPSIRGAFLVIAALCICYGVFFGPALPSTYHKDWSSFEVSWSQSQTASPVQAEDSSHAAPPSSTLSCGNAPGMHDIVLVIKTGATEVEEKLPIHFSTTMDCFPNVLIFSDYGETVDGHVIHDALDNITENIRMTHPDFELWRRLREKGRADLRPEELSEANKIENPSNPTGNSDSIGWRVDRFKNLPMLGKALALKPDAKWFIFADADTYISWSNLLQWVEQLDHTKPIYSGSGAAYTSDDEFQQIFAHGGSGYLVSSAAMKAGADHYAQNQEYLDNAALNHFYGDVVLATMFEHSLDIPLTWAFPMTQGGDPMLMDFAEISYDKKLWCFPAVSYHHLTPTTLKEIWELEQDWVASHTKNHEPLRHSDVFKQWLLPKLKSQDVRTDWDNHADHTENADVHEYEACRQICELNWQCMQYRYSPNSGLCRTFDKVMVGTPDDKGVGVVSGWNLQHIDRFFDGFDSCDGGENEGRWITE</sequence>
<evidence type="ECO:0000256" key="11">
    <source>
        <dbReference type="ARBA" id="ARBA00023136"/>
    </source>
</evidence>
<dbReference type="GO" id="GO:0016020">
    <property type="term" value="C:membrane"/>
    <property type="evidence" value="ECO:0007669"/>
    <property type="project" value="UniProtKB-SubCell"/>
</dbReference>
<evidence type="ECO:0000259" key="14">
    <source>
        <dbReference type="Pfam" id="PF02434"/>
    </source>
</evidence>
<evidence type="ECO:0000256" key="8">
    <source>
        <dbReference type="ARBA" id="ARBA00022741"/>
    </source>
</evidence>
<dbReference type="EC" id="2.4.1.122" evidence="4"/>
<keyword evidence="11 13" id="KW-0472">Membrane</keyword>
<evidence type="ECO:0000313" key="16">
    <source>
        <dbReference type="Proteomes" id="UP001303373"/>
    </source>
</evidence>
<dbReference type="InterPro" id="IPR003378">
    <property type="entry name" value="Fringe-like_glycosylTrfase"/>
</dbReference>
<proteinExistence type="inferred from homology"/>
<dbReference type="Pfam" id="PF02434">
    <property type="entry name" value="Fringe"/>
    <property type="match status" value="1"/>
</dbReference>
<feature type="domain" description="Fringe-like glycosyltransferase" evidence="14">
    <location>
        <begin position="199"/>
        <end position="309"/>
    </location>
</feature>
<keyword evidence="9" id="KW-0735">Signal-anchor</keyword>
<evidence type="ECO:0000256" key="5">
    <source>
        <dbReference type="ARBA" id="ARBA00022676"/>
    </source>
</evidence>
<comment type="subcellular location">
    <subcellularLocation>
        <location evidence="1">Membrane</location>
        <topology evidence="1">Single-pass type II membrane protein</topology>
    </subcellularLocation>
</comment>
<name>A0AAQ3R9G9_9PEZI</name>
<evidence type="ECO:0000256" key="10">
    <source>
        <dbReference type="ARBA" id="ARBA00022989"/>
    </source>
</evidence>
<evidence type="ECO:0000256" key="3">
    <source>
        <dbReference type="ARBA" id="ARBA00006462"/>
    </source>
</evidence>
<dbReference type="AlphaFoldDB" id="A0AAQ3R9G9"/>
<dbReference type="InterPro" id="IPR026050">
    <property type="entry name" value="C1GALT1/C1GALT1_chp1"/>
</dbReference>
<gene>
    <name evidence="15" type="ORF">R9X50_00078500</name>
</gene>
<feature type="region of interest" description="Disordered" evidence="12">
    <location>
        <begin position="53"/>
        <end position="72"/>
    </location>
</feature>
<evidence type="ECO:0000256" key="4">
    <source>
        <dbReference type="ARBA" id="ARBA00012557"/>
    </source>
</evidence>
<accession>A0AAQ3R9G9</accession>
<keyword evidence="5" id="KW-0328">Glycosyltransferase</keyword>
<keyword evidence="16" id="KW-1185">Reference proteome</keyword>
<keyword evidence="6" id="KW-0808">Transferase</keyword>
<evidence type="ECO:0000313" key="15">
    <source>
        <dbReference type="EMBL" id="WPG98002.1"/>
    </source>
</evidence>
<organism evidence="15 16">
    <name type="scientific">Acrodontium crateriforme</name>
    <dbReference type="NCBI Taxonomy" id="150365"/>
    <lineage>
        <taxon>Eukaryota</taxon>
        <taxon>Fungi</taxon>
        <taxon>Dikarya</taxon>
        <taxon>Ascomycota</taxon>
        <taxon>Pezizomycotina</taxon>
        <taxon>Dothideomycetes</taxon>
        <taxon>Dothideomycetidae</taxon>
        <taxon>Mycosphaerellales</taxon>
        <taxon>Teratosphaeriaceae</taxon>
        <taxon>Acrodontium</taxon>
    </lineage>
</organism>
<keyword evidence="10 13" id="KW-1133">Transmembrane helix</keyword>
<evidence type="ECO:0000256" key="12">
    <source>
        <dbReference type="SAM" id="MobiDB-lite"/>
    </source>
</evidence>
<dbReference type="PANTHER" id="PTHR23033:SF47">
    <property type="entry name" value="APPLE DOMAIN-CONTAINING PROTEIN-RELATED"/>
    <property type="match status" value="1"/>
</dbReference>
<dbReference type="GO" id="GO:0016263">
    <property type="term" value="F:glycoprotein-N-acetylgalactosamine 3-beta-galactosyltransferase activity"/>
    <property type="evidence" value="ECO:0007669"/>
    <property type="project" value="UniProtKB-EC"/>
</dbReference>
<evidence type="ECO:0000256" key="7">
    <source>
        <dbReference type="ARBA" id="ARBA00022692"/>
    </source>
</evidence>
<comment type="pathway">
    <text evidence="2">Protein modification; protein glycosylation.</text>
</comment>
<keyword evidence="7 13" id="KW-0812">Transmembrane</keyword>
<evidence type="ECO:0000256" key="13">
    <source>
        <dbReference type="SAM" id="Phobius"/>
    </source>
</evidence>
<evidence type="ECO:0000256" key="1">
    <source>
        <dbReference type="ARBA" id="ARBA00004606"/>
    </source>
</evidence>
<dbReference type="GO" id="GO:0000166">
    <property type="term" value="F:nucleotide binding"/>
    <property type="evidence" value="ECO:0007669"/>
    <property type="project" value="UniProtKB-KW"/>
</dbReference>
<protein>
    <recommendedName>
        <fullName evidence="4">N-acetylgalactosaminide beta-1,3-galactosyltransferase</fullName>
        <ecNumber evidence="4">2.4.1.122</ecNumber>
    </recommendedName>
</protein>
<feature type="transmembrane region" description="Helical" evidence="13">
    <location>
        <begin position="12"/>
        <end position="31"/>
    </location>
</feature>
<dbReference type="PANTHER" id="PTHR23033">
    <property type="entry name" value="BETA1,3-GALACTOSYLTRANSFERASE"/>
    <property type="match status" value="1"/>
</dbReference>
<dbReference type="Gene3D" id="3.90.550.50">
    <property type="match status" value="1"/>
</dbReference>
<evidence type="ECO:0000256" key="9">
    <source>
        <dbReference type="ARBA" id="ARBA00022968"/>
    </source>
</evidence>
<keyword evidence="8" id="KW-0547">Nucleotide-binding</keyword>